<dbReference type="PANTHER" id="PTHR19879:SF1">
    <property type="entry name" value="CANNONBALL-RELATED"/>
    <property type="match status" value="1"/>
</dbReference>
<keyword evidence="11" id="KW-1185">Reference proteome</keyword>
<dbReference type="Gene3D" id="2.130.10.10">
    <property type="entry name" value="YVTN repeat-like/Quinoprotein amine dehydrogenase"/>
    <property type="match status" value="3"/>
</dbReference>
<dbReference type="InterPro" id="IPR001680">
    <property type="entry name" value="WD40_rpt"/>
</dbReference>
<dbReference type="InterPro" id="IPR007582">
    <property type="entry name" value="TFIID_NTD2"/>
</dbReference>
<dbReference type="OrthoDB" id="5830371at2759"/>
<evidence type="ECO:0000256" key="7">
    <source>
        <dbReference type="ARBA" id="ARBA00023242"/>
    </source>
</evidence>
<evidence type="ECO:0000256" key="4">
    <source>
        <dbReference type="ARBA" id="ARBA00022737"/>
    </source>
</evidence>
<keyword evidence="3 8" id="KW-0853">WD repeat</keyword>
<proteinExistence type="inferred from homology"/>
<dbReference type="PROSITE" id="PS00678">
    <property type="entry name" value="WD_REPEATS_1"/>
    <property type="match status" value="2"/>
</dbReference>
<dbReference type="SMART" id="SM00320">
    <property type="entry name" value="WD40"/>
    <property type="match status" value="7"/>
</dbReference>
<accession>X6MTD2</accession>
<dbReference type="Proteomes" id="UP000023152">
    <property type="component" value="Unassembled WGS sequence"/>
</dbReference>
<dbReference type="PROSITE" id="PS50896">
    <property type="entry name" value="LISH"/>
    <property type="match status" value="1"/>
</dbReference>
<evidence type="ECO:0000259" key="9">
    <source>
        <dbReference type="Pfam" id="PF04494"/>
    </source>
</evidence>
<dbReference type="EMBL" id="ASPP01017911">
    <property type="protein sequence ID" value="ETO16722.1"/>
    <property type="molecule type" value="Genomic_DNA"/>
</dbReference>
<evidence type="ECO:0000256" key="1">
    <source>
        <dbReference type="ARBA" id="ARBA00004123"/>
    </source>
</evidence>
<sequence>MNSENPQDVESLVELYLVSRNYTRTLKCLRREADPEFNKLKNSEEKSNAVMNIQELESALNNHREMIAHIFGPRNTSSGLGNGNIRKNGQWYLDCFKYLYSWMSGCLDEYRVELTPMLYPLFVQMTLDLLLSRCYMEANTLYERYYQCPDVCNETDVTDMSTLRYFIQKLLSNEKNESQVHQRLKDHSLFKRFRNYKWQVRLSHVSHNLLISWLHHNDLYLLLQLINDHVCFRFDKTYPSTSEEQSTESMELTNAKVQWGALRDIDRIETQACRDRKVASGVTGGVSTTIVPSKRLREELTELSDNQPVISKEMEKGLYNEVRHRVYASAEKLPSICSYNVLNIGTSHGKIEAFDATDSHVKYQLIGHKQSVHSLHWSSDRTLLLSAASDSTLRLWDFNLDTINLSNTNSSSSHVLPIAMYRGHKNGLPIWNARMSPLSLYCVSASADRTARLWSIERTTPLRVFAGHLSDVNTVVFHPNCNYVATGSYDRTARLWDIQNGKCVRLFTGHQHKVNDLAVTSDGRCLVSASSDGHLAIHDIGTGKTLIRFRAHHTDVTHVTLAHSLQPLSVLNSKNEISSQFPLIISAGVDDTHNTIRFWDVNKATATQKMMIKSVSLGTQMVGQLEMTQSNLFSIFFFFLEDFKKKKKHNRHEKSVKFSQVPPQFFFNSALFPLSKICRNKAAMDLTMLKKFETKTNRVKGLSFHPHRPWILVSLHNGVIQLYDYRMEILIDAFEEHEGPVRGVDFHKTQPLFVSGGDDYKVKVWNYQLRRCLYTLHGHLDYVRTVQFHPR</sequence>
<dbReference type="InterPro" id="IPR020472">
    <property type="entry name" value="WD40_PAC1"/>
</dbReference>
<dbReference type="Gene3D" id="1.25.40.500">
    <property type="entry name" value="TFIID subunit TAF5, NTD2 domain"/>
    <property type="match status" value="1"/>
</dbReference>
<protein>
    <submittedName>
        <fullName evidence="10">Coatomer protein complex</fullName>
    </submittedName>
</protein>
<dbReference type="InterPro" id="IPR037264">
    <property type="entry name" value="TFIID_NTD2_sf"/>
</dbReference>
<organism evidence="10 11">
    <name type="scientific">Reticulomyxa filosa</name>
    <dbReference type="NCBI Taxonomy" id="46433"/>
    <lineage>
        <taxon>Eukaryota</taxon>
        <taxon>Sar</taxon>
        <taxon>Rhizaria</taxon>
        <taxon>Retaria</taxon>
        <taxon>Foraminifera</taxon>
        <taxon>Monothalamids</taxon>
        <taxon>Reticulomyxidae</taxon>
        <taxon>Reticulomyxa</taxon>
    </lineage>
</organism>
<keyword evidence="4" id="KW-0677">Repeat</keyword>
<feature type="repeat" description="WD" evidence="8">
    <location>
        <begin position="465"/>
        <end position="506"/>
    </location>
</feature>
<comment type="caution">
    <text evidence="10">The sequence shown here is derived from an EMBL/GenBank/DDBJ whole genome shotgun (WGS) entry which is preliminary data.</text>
</comment>
<evidence type="ECO:0000313" key="11">
    <source>
        <dbReference type="Proteomes" id="UP000023152"/>
    </source>
</evidence>
<reference evidence="10 11" key="1">
    <citation type="journal article" date="2013" name="Curr. Biol.">
        <title>The Genome of the Foraminiferan Reticulomyxa filosa.</title>
        <authorList>
            <person name="Glockner G."/>
            <person name="Hulsmann N."/>
            <person name="Schleicher M."/>
            <person name="Noegel A.A."/>
            <person name="Eichinger L."/>
            <person name="Gallinger C."/>
            <person name="Pawlowski J."/>
            <person name="Sierra R."/>
            <person name="Euteneuer U."/>
            <person name="Pillet L."/>
            <person name="Moustafa A."/>
            <person name="Platzer M."/>
            <person name="Groth M."/>
            <person name="Szafranski K."/>
            <person name="Schliwa M."/>
        </authorList>
    </citation>
    <scope>NUCLEOTIDE SEQUENCE [LARGE SCALE GENOMIC DNA]</scope>
</reference>
<dbReference type="SUPFAM" id="SSF50978">
    <property type="entry name" value="WD40 repeat-like"/>
    <property type="match status" value="1"/>
</dbReference>
<dbReference type="Pfam" id="PF04494">
    <property type="entry name" value="TFIID_NTD2"/>
    <property type="match status" value="1"/>
</dbReference>
<keyword evidence="6" id="KW-0804">Transcription</keyword>
<dbReference type="InterPro" id="IPR006594">
    <property type="entry name" value="LisH"/>
</dbReference>
<evidence type="ECO:0000256" key="8">
    <source>
        <dbReference type="PROSITE-ProRule" id="PRU00221"/>
    </source>
</evidence>
<dbReference type="Pfam" id="PF00400">
    <property type="entry name" value="WD40"/>
    <property type="match status" value="6"/>
</dbReference>
<dbReference type="AlphaFoldDB" id="X6MTD2"/>
<dbReference type="InterPro" id="IPR036322">
    <property type="entry name" value="WD40_repeat_dom_sf"/>
</dbReference>
<name>X6MTD2_RETFI</name>
<dbReference type="PRINTS" id="PR00320">
    <property type="entry name" value="GPROTEINBRPT"/>
</dbReference>
<feature type="repeat" description="WD" evidence="8">
    <location>
        <begin position="734"/>
        <end position="775"/>
    </location>
</feature>
<comment type="similarity">
    <text evidence="2">Belongs to the WD repeat TAF5 family.</text>
</comment>
<keyword evidence="5" id="KW-0805">Transcription regulation</keyword>
<comment type="subcellular location">
    <subcellularLocation>
        <location evidence="1">Nucleus</location>
    </subcellularLocation>
</comment>
<evidence type="ECO:0000256" key="6">
    <source>
        <dbReference type="ARBA" id="ARBA00023163"/>
    </source>
</evidence>
<feature type="repeat" description="WD" evidence="8">
    <location>
        <begin position="507"/>
        <end position="548"/>
    </location>
</feature>
<gene>
    <name evidence="10" type="ORF">RFI_20612</name>
</gene>
<keyword evidence="7" id="KW-0539">Nucleus</keyword>
<dbReference type="InterPro" id="IPR015943">
    <property type="entry name" value="WD40/YVTN_repeat-like_dom_sf"/>
</dbReference>
<feature type="repeat" description="WD" evidence="8">
    <location>
        <begin position="365"/>
        <end position="399"/>
    </location>
</feature>
<evidence type="ECO:0000256" key="3">
    <source>
        <dbReference type="ARBA" id="ARBA00022574"/>
    </source>
</evidence>
<dbReference type="PROSITE" id="PS50294">
    <property type="entry name" value="WD_REPEATS_REGION"/>
    <property type="match status" value="3"/>
</dbReference>
<evidence type="ECO:0000256" key="5">
    <source>
        <dbReference type="ARBA" id="ARBA00023015"/>
    </source>
</evidence>
<dbReference type="GO" id="GO:0005634">
    <property type="term" value="C:nucleus"/>
    <property type="evidence" value="ECO:0007669"/>
    <property type="project" value="UniProtKB-SubCell"/>
</dbReference>
<evidence type="ECO:0000313" key="10">
    <source>
        <dbReference type="EMBL" id="ETO16722.1"/>
    </source>
</evidence>
<dbReference type="PROSITE" id="PS50082">
    <property type="entry name" value="WD_REPEATS_2"/>
    <property type="match status" value="4"/>
</dbReference>
<evidence type="ECO:0000256" key="2">
    <source>
        <dbReference type="ARBA" id="ARBA00009435"/>
    </source>
</evidence>
<dbReference type="CDD" id="cd00200">
    <property type="entry name" value="WD40"/>
    <property type="match status" value="1"/>
</dbReference>
<dbReference type="InterPro" id="IPR019775">
    <property type="entry name" value="WD40_repeat_CS"/>
</dbReference>
<dbReference type="SUPFAM" id="SSF160897">
    <property type="entry name" value="Taf5 N-terminal domain-like"/>
    <property type="match status" value="1"/>
</dbReference>
<dbReference type="PANTHER" id="PTHR19879">
    <property type="entry name" value="TRANSCRIPTION INITIATION FACTOR TFIID"/>
    <property type="match status" value="1"/>
</dbReference>
<feature type="domain" description="TFIID subunit TAF5 NTD2" evidence="9">
    <location>
        <begin position="89"/>
        <end position="230"/>
    </location>
</feature>